<dbReference type="Proteomes" id="UP000838100">
    <property type="component" value="Unassembled WGS sequence"/>
</dbReference>
<name>A0ABM9AA76_9GAMM</name>
<dbReference type="CDD" id="cd10336">
    <property type="entry name" value="SLC6sbd_Tyt1-Like"/>
    <property type="match status" value="1"/>
</dbReference>
<keyword evidence="5 7" id="KW-0472">Membrane</keyword>
<dbReference type="InterPro" id="IPR000175">
    <property type="entry name" value="Na/ntran_symport"/>
</dbReference>
<evidence type="ECO:0000256" key="6">
    <source>
        <dbReference type="RuleBase" id="RU003732"/>
    </source>
</evidence>
<dbReference type="RefSeq" id="WP_237442805.1">
    <property type="nucleotide sequence ID" value="NZ_CAKLPX010000001.1"/>
</dbReference>
<proteinExistence type="inferred from homology"/>
<feature type="transmembrane region" description="Helical" evidence="7">
    <location>
        <begin position="435"/>
        <end position="453"/>
    </location>
</feature>
<keyword evidence="3 6" id="KW-0812">Transmembrane</keyword>
<dbReference type="SUPFAM" id="SSF161070">
    <property type="entry name" value="SNF-like"/>
    <property type="match status" value="1"/>
</dbReference>
<comment type="subcellular location">
    <subcellularLocation>
        <location evidence="1">Membrane</location>
        <topology evidence="1">Multi-pass membrane protein</topology>
    </subcellularLocation>
</comment>
<evidence type="ECO:0000256" key="3">
    <source>
        <dbReference type="ARBA" id="ARBA00022692"/>
    </source>
</evidence>
<dbReference type="PROSITE" id="PS50267">
    <property type="entry name" value="NA_NEUROTRAN_SYMP_3"/>
    <property type="match status" value="1"/>
</dbReference>
<evidence type="ECO:0000256" key="2">
    <source>
        <dbReference type="ARBA" id="ARBA00022448"/>
    </source>
</evidence>
<feature type="transmembrane region" description="Helical" evidence="7">
    <location>
        <begin position="99"/>
        <end position="122"/>
    </location>
</feature>
<evidence type="ECO:0000313" key="9">
    <source>
        <dbReference type="Proteomes" id="UP000838100"/>
    </source>
</evidence>
<feature type="transmembrane region" description="Helical" evidence="7">
    <location>
        <begin position="261"/>
        <end position="285"/>
    </location>
</feature>
<feature type="transmembrane region" description="Helical" evidence="7">
    <location>
        <begin position="157"/>
        <end position="176"/>
    </location>
</feature>
<accession>A0ABM9AA76</accession>
<feature type="transmembrane region" description="Helical" evidence="7">
    <location>
        <begin position="18"/>
        <end position="35"/>
    </location>
</feature>
<evidence type="ECO:0000256" key="5">
    <source>
        <dbReference type="ARBA" id="ARBA00023136"/>
    </source>
</evidence>
<evidence type="ECO:0000313" key="8">
    <source>
        <dbReference type="EMBL" id="CAH0990113.1"/>
    </source>
</evidence>
<dbReference type="PRINTS" id="PR00176">
    <property type="entry name" value="NANEUSMPORT"/>
</dbReference>
<feature type="transmembrane region" description="Helical" evidence="7">
    <location>
        <begin position="222"/>
        <end position="249"/>
    </location>
</feature>
<sequence>MAVAGTTEANFMHWGSRLTFILAATGSAVGLGNIWKFPYMAGENGGGAFVLMYLAFVALLGAPMLMNETMIGRAMRKSPIGALQSLTEQYNISKYWRSIAWMGSLSGVLVMAFYSVIAGWSLDYIVKMATGVFNGANAEFVGNQFGGELLANPGNMLFWHFLFTVLTVAIVAGGVVKGLERSLRFLMPLLFVLLLIMVAYSLATGDVEAGMRFLFTFRPEDITSASVLAALGQAVFTLSLGCVSMMVYGSYMAPGQDLGKTAVAVAALDTMVAILAGIAIFPIVFANGLEPGQGPGLVFISLPLAFANMPGGQFLGTLFFVLIAAAAVSSSISLIEPTVARLVESTKLGRAKATAAVGMFTWVLGIGCVLSFNEWSGYTVADKNFFDILDYATANVLMPLGCMMIALLIGWGLPKHFAREQLSEMSPTMFSLWRMMTRYVVPVGVGAIFLFNLF</sequence>
<evidence type="ECO:0000256" key="4">
    <source>
        <dbReference type="ARBA" id="ARBA00022989"/>
    </source>
</evidence>
<dbReference type="PANTHER" id="PTHR42948">
    <property type="entry name" value="TRANSPORTER"/>
    <property type="match status" value="1"/>
</dbReference>
<evidence type="ECO:0000256" key="7">
    <source>
        <dbReference type="SAM" id="Phobius"/>
    </source>
</evidence>
<keyword evidence="9" id="KW-1185">Reference proteome</keyword>
<reference evidence="8" key="1">
    <citation type="submission" date="2021-12" db="EMBL/GenBank/DDBJ databases">
        <authorList>
            <person name="Rodrigo-Torres L."/>
            <person name="Arahal R. D."/>
            <person name="Lucena T."/>
        </authorList>
    </citation>
    <scope>NUCLEOTIDE SEQUENCE</scope>
    <source>
        <strain evidence="8">CECT 8267</strain>
    </source>
</reference>
<comment type="caution">
    <text evidence="8">The sequence shown here is derived from an EMBL/GenBank/DDBJ whole genome shotgun (WGS) entry which is preliminary data.</text>
</comment>
<keyword evidence="6" id="KW-0769">Symport</keyword>
<feature type="transmembrane region" description="Helical" evidence="7">
    <location>
        <begin position="392"/>
        <end position="414"/>
    </location>
</feature>
<dbReference type="NCBIfam" id="NF037979">
    <property type="entry name" value="Na_transp"/>
    <property type="match status" value="1"/>
</dbReference>
<evidence type="ECO:0000256" key="1">
    <source>
        <dbReference type="ARBA" id="ARBA00004141"/>
    </source>
</evidence>
<feature type="transmembrane region" description="Helical" evidence="7">
    <location>
        <begin position="183"/>
        <end position="202"/>
    </location>
</feature>
<protein>
    <recommendedName>
        <fullName evidence="6">Transporter</fullName>
    </recommendedName>
</protein>
<comment type="similarity">
    <text evidence="6">Belongs to the sodium:neurotransmitter symporter (SNF) (TC 2.A.22) family.</text>
</comment>
<dbReference type="InterPro" id="IPR047218">
    <property type="entry name" value="YocR/YhdH-like"/>
</dbReference>
<feature type="transmembrane region" description="Helical" evidence="7">
    <location>
        <begin position="314"/>
        <end position="335"/>
    </location>
</feature>
<organism evidence="8 9">
    <name type="scientific">Sinobacterium norvegicum</name>
    <dbReference type="NCBI Taxonomy" id="1641715"/>
    <lineage>
        <taxon>Bacteria</taxon>
        <taxon>Pseudomonadati</taxon>
        <taxon>Pseudomonadota</taxon>
        <taxon>Gammaproteobacteria</taxon>
        <taxon>Cellvibrionales</taxon>
        <taxon>Spongiibacteraceae</taxon>
        <taxon>Sinobacterium</taxon>
    </lineage>
</organism>
<dbReference type="InterPro" id="IPR037272">
    <property type="entry name" value="SNS_sf"/>
</dbReference>
<gene>
    <name evidence="8" type="ORF">SIN8267_00198</name>
</gene>
<keyword evidence="4 7" id="KW-1133">Transmembrane helix</keyword>
<dbReference type="EMBL" id="CAKLPX010000001">
    <property type="protein sequence ID" value="CAH0990113.1"/>
    <property type="molecule type" value="Genomic_DNA"/>
</dbReference>
<dbReference type="Pfam" id="PF00209">
    <property type="entry name" value="SNF"/>
    <property type="match status" value="2"/>
</dbReference>
<keyword evidence="2 6" id="KW-0813">Transport</keyword>
<feature type="transmembrane region" description="Helical" evidence="7">
    <location>
        <begin position="355"/>
        <end position="372"/>
    </location>
</feature>
<dbReference type="PROSITE" id="PS00610">
    <property type="entry name" value="NA_NEUROTRAN_SYMP_1"/>
    <property type="match status" value="1"/>
</dbReference>
<dbReference type="PANTHER" id="PTHR42948:SF1">
    <property type="entry name" value="TRANSPORTER"/>
    <property type="match status" value="1"/>
</dbReference>
<feature type="transmembrane region" description="Helical" evidence="7">
    <location>
        <begin position="47"/>
        <end position="66"/>
    </location>
</feature>